<keyword evidence="3" id="KW-0949">S-adenosyl-L-methionine</keyword>
<keyword evidence="6" id="KW-0413">Isomerase</keyword>
<dbReference type="AlphaFoldDB" id="F5XL99"/>
<evidence type="ECO:0000256" key="3">
    <source>
        <dbReference type="ARBA" id="ARBA00022691"/>
    </source>
</evidence>
<proteinExistence type="predicted"/>
<keyword evidence="4" id="KW-0671">Queuosine biosynthesis</keyword>
<dbReference type="SUPFAM" id="SSF111337">
    <property type="entry name" value="QueA-like"/>
    <property type="match status" value="1"/>
</dbReference>
<name>F5XL99_MICPN</name>
<keyword evidence="7" id="KW-1185">Reference proteome</keyword>
<dbReference type="STRING" id="1032480.MLP_31510"/>
<dbReference type="PANTHER" id="PTHR30307:SF0">
    <property type="entry name" value="S-ADENOSYLMETHIONINE:TRNA RIBOSYLTRANSFERASE-ISOMERASE"/>
    <property type="match status" value="1"/>
</dbReference>
<dbReference type="GO" id="GO:0051075">
    <property type="term" value="F:S-adenosylmethionine:tRNA ribosyltransferase-isomerase activity"/>
    <property type="evidence" value="ECO:0007669"/>
    <property type="project" value="TreeGrafter"/>
</dbReference>
<keyword evidence="1" id="KW-0963">Cytoplasm</keyword>
<dbReference type="OrthoDB" id="9783887at2"/>
<dbReference type="InterPro" id="IPR003699">
    <property type="entry name" value="QueA"/>
</dbReference>
<evidence type="ECO:0000256" key="5">
    <source>
        <dbReference type="SAM" id="MobiDB-lite"/>
    </source>
</evidence>
<dbReference type="Gene3D" id="2.40.10.240">
    <property type="entry name" value="QueA-like"/>
    <property type="match status" value="1"/>
</dbReference>
<dbReference type="KEGG" id="mph:MLP_31510"/>
<dbReference type="PANTHER" id="PTHR30307">
    <property type="entry name" value="S-ADENOSYLMETHIONINE:TRNA RIBOSYLTRANSFERASE-ISOMERASE"/>
    <property type="match status" value="1"/>
</dbReference>
<evidence type="ECO:0000313" key="7">
    <source>
        <dbReference type="Proteomes" id="UP000007947"/>
    </source>
</evidence>
<evidence type="ECO:0000256" key="1">
    <source>
        <dbReference type="ARBA" id="ARBA00022490"/>
    </source>
</evidence>
<keyword evidence="2 6" id="KW-0808">Transferase</keyword>
<reference evidence="6 7" key="1">
    <citation type="submission" date="2011-05" db="EMBL/GenBank/DDBJ databases">
        <title>Whole genome sequence of Microlunatus phosphovorus NM-1.</title>
        <authorList>
            <person name="Hosoyama A."/>
            <person name="Sasaki K."/>
            <person name="Harada T."/>
            <person name="Igarashi R."/>
            <person name="Kawakoshi A."/>
            <person name="Sasagawa M."/>
            <person name="Fukada J."/>
            <person name="Nakamura S."/>
            <person name="Katano Y."/>
            <person name="Hanada S."/>
            <person name="Kamagata Y."/>
            <person name="Nakamura N."/>
            <person name="Yamazaki S."/>
            <person name="Fujita N."/>
        </authorList>
    </citation>
    <scope>NUCLEOTIDE SEQUENCE [LARGE SCALE GENOMIC DNA]</scope>
    <source>
        <strain evidence="7">ATCC 700054 / DSM 10555 / JCM 9379 / NBRC 101784 / NCIMB 13414 / VKM Ac-1990 / NM-1</strain>
    </source>
</reference>
<dbReference type="RefSeq" id="WP_013864029.1">
    <property type="nucleotide sequence ID" value="NC_015635.1"/>
</dbReference>
<dbReference type="HOGENOM" id="CLU_039110_2_0_11"/>
<sequence length="351" mass="36896">MPTTLTETPSTIFTPPADAFAPAPPEARGGRRDTIRMLVAGPTSIEHARFAELPHYLRPGDVVVINNSATIAGEIDAVGIGGPVVLHLATVLDDGSWVLEVRTAPDARLSVLDAVAGQRFVSGGIALRLIEPYPHPGSSPTGIGNRLWRAASSGDVRAHLAATGRPIAYGYLDQRYPLADYQSVFATVPGSAEMPSAGRPFTTGLVTDLVSRGITVAPITLHTGLSSQEAGEAPQPERFEVPSATARLVNAARAGGGRVVAVGTTVTRALESAVDEGRLVPRRGWTERVVTPSDPPQIVTGLVTGWHDPQASHLLLVEAVAGAELTQRAYDAAVSLGYRWHEFGDSALLLP</sequence>
<protein>
    <submittedName>
        <fullName evidence="6">Putative S-adenosylmethionine--tRNA ribosyltransferase-isomerase</fullName>
    </submittedName>
</protein>
<feature type="region of interest" description="Disordered" evidence="5">
    <location>
        <begin position="1"/>
        <end position="28"/>
    </location>
</feature>
<dbReference type="Pfam" id="PF02547">
    <property type="entry name" value="Queuosine_synth"/>
    <property type="match status" value="1"/>
</dbReference>
<dbReference type="Proteomes" id="UP000007947">
    <property type="component" value="Chromosome"/>
</dbReference>
<dbReference type="GO" id="GO:0008616">
    <property type="term" value="P:tRNA queuosine(34) biosynthetic process"/>
    <property type="evidence" value="ECO:0007669"/>
    <property type="project" value="UniProtKB-KW"/>
</dbReference>
<evidence type="ECO:0000256" key="4">
    <source>
        <dbReference type="ARBA" id="ARBA00022785"/>
    </source>
</evidence>
<dbReference type="eggNOG" id="COG0809">
    <property type="taxonomic scope" value="Bacteria"/>
</dbReference>
<organism evidence="6 7">
    <name type="scientific">Microlunatus phosphovorus (strain ATCC 700054 / DSM 10555 / JCM 9379 / NBRC 101784 / NCIMB 13414 / VKM Ac-1990 / NM-1)</name>
    <dbReference type="NCBI Taxonomy" id="1032480"/>
    <lineage>
        <taxon>Bacteria</taxon>
        <taxon>Bacillati</taxon>
        <taxon>Actinomycetota</taxon>
        <taxon>Actinomycetes</taxon>
        <taxon>Propionibacteriales</taxon>
        <taxon>Propionibacteriaceae</taxon>
        <taxon>Microlunatus</taxon>
    </lineage>
</organism>
<dbReference type="InterPro" id="IPR042119">
    <property type="entry name" value="QueA_dom2"/>
</dbReference>
<evidence type="ECO:0000313" key="6">
    <source>
        <dbReference type="EMBL" id="BAK36165.1"/>
    </source>
</evidence>
<accession>F5XL99</accession>
<dbReference type="EMBL" id="AP012204">
    <property type="protein sequence ID" value="BAK36165.1"/>
    <property type="molecule type" value="Genomic_DNA"/>
</dbReference>
<dbReference type="InterPro" id="IPR036100">
    <property type="entry name" value="QueA_sf"/>
</dbReference>
<gene>
    <name evidence="6" type="primary">queA</name>
    <name evidence="6" type="ordered locus">MLP_31510</name>
</gene>
<dbReference type="Gene3D" id="3.40.1780.10">
    <property type="entry name" value="QueA-like"/>
    <property type="match status" value="1"/>
</dbReference>
<dbReference type="InterPro" id="IPR042118">
    <property type="entry name" value="QueA_dom1"/>
</dbReference>
<evidence type="ECO:0000256" key="2">
    <source>
        <dbReference type="ARBA" id="ARBA00022679"/>
    </source>
</evidence>
<feature type="compositionally biased region" description="Polar residues" evidence="5">
    <location>
        <begin position="1"/>
        <end position="13"/>
    </location>
</feature>